<feature type="region of interest" description="Disordered" evidence="4">
    <location>
        <begin position="1"/>
        <end position="42"/>
    </location>
</feature>
<feature type="coiled-coil region" evidence="3">
    <location>
        <begin position="557"/>
        <end position="584"/>
    </location>
</feature>
<reference evidence="5 6" key="1">
    <citation type="journal article" date="2013" name="BMC Genomics">
        <title>The genome and transcriptome of the pine saprophyte Ophiostoma piceae, and a comparison with the bark beetle-associated pine pathogen Grosmannia clavigera.</title>
        <authorList>
            <person name="Haridas S."/>
            <person name="Wang Y."/>
            <person name="Lim L."/>
            <person name="Massoumi Alamouti S."/>
            <person name="Jackman S."/>
            <person name="Docking R."/>
            <person name="Robertson G."/>
            <person name="Birol I."/>
            <person name="Bohlmann J."/>
            <person name="Breuil C."/>
        </authorList>
    </citation>
    <scope>NUCLEOTIDE SEQUENCE [LARGE SCALE GENOMIC DNA]</scope>
    <source>
        <strain evidence="5 6">UAMH 11346</strain>
    </source>
</reference>
<feature type="compositionally biased region" description="Low complexity" evidence="4">
    <location>
        <begin position="74"/>
        <end position="89"/>
    </location>
</feature>
<sequence>MATPAPAPKSGAGSSGASLTTRLTTRLTPASSSASASPVFTPSFIRPPSLLSSLSSARAAPALVSDVRAVSVAATGSSTGASASAFTSSIDVSRQIVSRPNAGDTASTPRRRGPGSVVSTVRSSTSVSTATATVASASVVASAASTRAAPPSSVSSVSGPVPPQNAPAPEAAAPEAAPGDDSVAESVADSASSAVPDTPSVVSPVASSAAEPSRIQPTLPSANAQTQIAEARRALDASIANLLDTQLQDRAVLMHGNMRAISEQQRDLGKAVTGLRKANDGLSQLVDDVTMPLKEMGNMQNWAEMQYRGMLTLGETLRLVREKRPREEEVGEAESTKAEAKTTTAAEAAFIDSSGAASAETAGNDADNADVASLKEGPASADLLAVEVTVDANNEAHELDAAPETAPETAPEEKETPAKETIAELQPLQQPLESDDTAKLNDVSQSEVDAKGTHEHVAGEEASRQVEPAVEESASREREEEPDDANAIDGLNFGRLNIGPPLGCMMPALPASFTAYSSDAIPTPHEETTEQPGHDTVGTSEHHATGDEQLYGSAAGAAAEDEKLASVEEQIDQFIKELDAERLECSPPPLPAPGTQVETAVEDITSSAAYAEALPIDEPDEADVVNVLGVPEPLVSANAAAAGQTRVEQSPSRD</sequence>
<feature type="compositionally biased region" description="Low complexity" evidence="4">
    <location>
        <begin position="167"/>
        <end position="213"/>
    </location>
</feature>
<feature type="compositionally biased region" description="Low complexity" evidence="4">
    <location>
        <begin position="114"/>
        <end position="129"/>
    </location>
</feature>
<evidence type="ECO:0000256" key="3">
    <source>
        <dbReference type="SAM" id="Coils"/>
    </source>
</evidence>
<feature type="region of interest" description="Disordered" evidence="4">
    <location>
        <begin position="518"/>
        <end position="543"/>
    </location>
</feature>
<dbReference type="PANTHER" id="PTHR13073:SF0">
    <property type="entry name" value="BIOGENESIS OF LYSOSOME-RELATED ORGANELLES COMPLEX 1 SUBUNIT 1"/>
    <property type="match status" value="1"/>
</dbReference>
<feature type="compositionally biased region" description="Low complexity" evidence="4">
    <location>
        <begin position="8"/>
        <end position="38"/>
    </location>
</feature>
<dbReference type="HOGENOM" id="CLU_419247_0_0_1"/>
<dbReference type="Pfam" id="PF06320">
    <property type="entry name" value="GCN5L1"/>
    <property type="match status" value="1"/>
</dbReference>
<dbReference type="EMBL" id="KE148150">
    <property type="protein sequence ID" value="EPE07714.1"/>
    <property type="molecule type" value="Genomic_DNA"/>
</dbReference>
<feature type="compositionally biased region" description="Polar residues" evidence="4">
    <location>
        <begin position="90"/>
        <end position="108"/>
    </location>
</feature>
<dbReference type="InterPro" id="IPR009395">
    <property type="entry name" value="BLOC1S1"/>
</dbReference>
<protein>
    <recommendedName>
        <fullName evidence="2">Biogenesis of lysosome-related organelles complex 1 subunit 1</fullName>
    </recommendedName>
</protein>
<dbReference type="PANTHER" id="PTHR13073">
    <property type="entry name" value="BLOC-1 COMPLEX SUBUNIT 1"/>
    <property type="match status" value="1"/>
</dbReference>
<dbReference type="eggNOG" id="ENOG502S9ZX">
    <property type="taxonomic scope" value="Eukaryota"/>
</dbReference>
<dbReference type="GO" id="GO:0031083">
    <property type="term" value="C:BLOC-1 complex"/>
    <property type="evidence" value="ECO:0007669"/>
    <property type="project" value="InterPro"/>
</dbReference>
<dbReference type="GO" id="GO:0016197">
    <property type="term" value="P:endosomal transport"/>
    <property type="evidence" value="ECO:0007669"/>
    <property type="project" value="TreeGrafter"/>
</dbReference>
<feature type="compositionally biased region" description="Basic and acidic residues" evidence="4">
    <location>
        <begin position="322"/>
        <end position="340"/>
    </location>
</feature>
<proteinExistence type="inferred from homology"/>
<dbReference type="OMA" id="HREMIAE"/>
<dbReference type="VEuPathDB" id="FungiDB:F503_00436"/>
<evidence type="ECO:0000313" key="5">
    <source>
        <dbReference type="EMBL" id="EPE07714.1"/>
    </source>
</evidence>
<keyword evidence="6" id="KW-1185">Reference proteome</keyword>
<feature type="compositionally biased region" description="Low complexity" evidence="4">
    <location>
        <begin position="145"/>
        <end position="159"/>
    </location>
</feature>
<feature type="region of interest" description="Disordered" evidence="4">
    <location>
        <begin position="322"/>
        <end position="343"/>
    </location>
</feature>
<organism evidence="5 6">
    <name type="scientific">Ophiostoma piceae (strain UAMH 11346)</name>
    <name type="common">Sap stain fungus</name>
    <dbReference type="NCBI Taxonomy" id="1262450"/>
    <lineage>
        <taxon>Eukaryota</taxon>
        <taxon>Fungi</taxon>
        <taxon>Dikarya</taxon>
        <taxon>Ascomycota</taxon>
        <taxon>Pezizomycotina</taxon>
        <taxon>Sordariomycetes</taxon>
        <taxon>Sordariomycetidae</taxon>
        <taxon>Ophiostomatales</taxon>
        <taxon>Ophiostomataceae</taxon>
        <taxon>Ophiostoma</taxon>
    </lineage>
</organism>
<comment type="similarity">
    <text evidence="1">Belongs to the BLOC1S1 family.</text>
</comment>
<dbReference type="AlphaFoldDB" id="S3C2J5"/>
<evidence type="ECO:0000256" key="4">
    <source>
        <dbReference type="SAM" id="MobiDB-lite"/>
    </source>
</evidence>
<evidence type="ECO:0000256" key="1">
    <source>
        <dbReference type="ARBA" id="ARBA00007133"/>
    </source>
</evidence>
<feature type="region of interest" description="Disordered" evidence="4">
    <location>
        <begin position="398"/>
        <end position="489"/>
    </location>
</feature>
<feature type="compositionally biased region" description="Basic and acidic residues" evidence="4">
    <location>
        <begin position="448"/>
        <end position="464"/>
    </location>
</feature>
<evidence type="ECO:0000256" key="2">
    <source>
        <dbReference type="ARBA" id="ARBA00019577"/>
    </source>
</evidence>
<name>S3C2J5_OPHP1</name>
<gene>
    <name evidence="5" type="ORF">F503_00436</name>
</gene>
<dbReference type="STRING" id="1262450.S3C2J5"/>
<feature type="compositionally biased region" description="Polar residues" evidence="4">
    <location>
        <begin position="215"/>
        <end position="224"/>
    </location>
</feature>
<accession>S3C2J5</accession>
<dbReference type="OrthoDB" id="20018at2759"/>
<evidence type="ECO:0000313" key="6">
    <source>
        <dbReference type="Proteomes" id="UP000016923"/>
    </source>
</evidence>
<feature type="region of interest" description="Disordered" evidence="4">
    <location>
        <begin position="145"/>
        <end position="224"/>
    </location>
</feature>
<keyword evidence="3" id="KW-0175">Coiled coil</keyword>
<feature type="region of interest" description="Disordered" evidence="4">
    <location>
        <begin position="74"/>
        <end position="129"/>
    </location>
</feature>
<feature type="compositionally biased region" description="Basic and acidic residues" evidence="4">
    <location>
        <begin position="411"/>
        <end position="422"/>
    </location>
</feature>
<dbReference type="Proteomes" id="UP000016923">
    <property type="component" value="Unassembled WGS sequence"/>
</dbReference>